<sequence length="190" mass="21437">MKAATAVLYDACVLYPALLRDFLMWLGLSGCFRARWSRTIQDEWKRNVLRNRPGLSRAQLDRVSDLMDKAIPDCLVEGYEALIADLHLPAPDDRHVLAAAIHGEASTIVTFNLRDFPREALAPFGIGALHPDDFILQLLERDATAVIWAAQQQRAQLASPPSDTDQYLEILRKQGLIKTVEVLTVYRDRL</sequence>
<protein>
    <submittedName>
        <fullName evidence="3">PIN domain-containing protein</fullName>
    </submittedName>
</protein>
<feature type="domain" description="VapC50 C-terminal" evidence="2">
    <location>
        <begin position="131"/>
        <end position="183"/>
    </location>
</feature>
<evidence type="ECO:0000259" key="1">
    <source>
        <dbReference type="Pfam" id="PF13470"/>
    </source>
</evidence>
<name>A0A139SV73_9GAMM</name>
<dbReference type="Pfam" id="PF26343">
    <property type="entry name" value="VapC50_C"/>
    <property type="match status" value="1"/>
</dbReference>
<keyword evidence="4" id="KW-1185">Reference proteome</keyword>
<dbReference type="RefSeq" id="WP_068389751.1">
    <property type="nucleotide sequence ID" value="NZ_LSZO01000144.1"/>
</dbReference>
<dbReference type="AlphaFoldDB" id="A0A139SV73"/>
<dbReference type="Pfam" id="PF13470">
    <property type="entry name" value="PIN_3"/>
    <property type="match status" value="1"/>
</dbReference>
<accession>A0A139SV73</accession>
<dbReference type="OrthoDB" id="211933at2"/>
<feature type="domain" description="PIN" evidence="1">
    <location>
        <begin position="7"/>
        <end position="113"/>
    </location>
</feature>
<dbReference type="InterPro" id="IPR058652">
    <property type="entry name" value="VapC50_C"/>
</dbReference>
<comment type="caution">
    <text evidence="3">The sequence shown here is derived from an EMBL/GenBank/DDBJ whole genome shotgun (WGS) entry which is preliminary data.</text>
</comment>
<evidence type="ECO:0000313" key="3">
    <source>
        <dbReference type="EMBL" id="KXU38332.1"/>
    </source>
</evidence>
<evidence type="ECO:0000259" key="2">
    <source>
        <dbReference type="Pfam" id="PF26343"/>
    </source>
</evidence>
<dbReference type="InterPro" id="IPR002716">
    <property type="entry name" value="PIN_dom"/>
</dbReference>
<dbReference type="Proteomes" id="UP000072660">
    <property type="component" value="Unassembled WGS sequence"/>
</dbReference>
<organism evidence="3 4">
    <name type="scientific">Ventosimonas gracilis</name>
    <dbReference type="NCBI Taxonomy" id="1680762"/>
    <lineage>
        <taxon>Bacteria</taxon>
        <taxon>Pseudomonadati</taxon>
        <taxon>Pseudomonadota</taxon>
        <taxon>Gammaproteobacteria</taxon>
        <taxon>Pseudomonadales</taxon>
        <taxon>Ventosimonadaceae</taxon>
        <taxon>Ventosimonas</taxon>
    </lineage>
</organism>
<gene>
    <name evidence="3" type="ORF">AXE65_01845</name>
</gene>
<proteinExistence type="predicted"/>
<dbReference type="EMBL" id="LSZO01000144">
    <property type="protein sequence ID" value="KXU38332.1"/>
    <property type="molecule type" value="Genomic_DNA"/>
</dbReference>
<reference evidence="3 4" key="1">
    <citation type="submission" date="2016-02" db="EMBL/GenBank/DDBJ databases">
        <authorList>
            <person name="Wen L."/>
            <person name="He K."/>
            <person name="Yang H."/>
        </authorList>
    </citation>
    <scope>NUCLEOTIDE SEQUENCE [LARGE SCALE GENOMIC DNA]</scope>
    <source>
        <strain evidence="3 4">CV58</strain>
    </source>
</reference>
<evidence type="ECO:0000313" key="4">
    <source>
        <dbReference type="Proteomes" id="UP000072660"/>
    </source>
</evidence>